<keyword evidence="7" id="KW-0482">Metalloprotease</keyword>
<dbReference type="PROSITE" id="PS00143">
    <property type="entry name" value="INSULINASE"/>
    <property type="match status" value="1"/>
</dbReference>
<evidence type="ECO:0000256" key="9">
    <source>
        <dbReference type="SAM" id="SignalP"/>
    </source>
</evidence>
<sequence>MKIHIKYLLAQMLALVFCFHITKVQSQDKTELKPANITTGVLENGMHYYIMHNENPRGRAAMYFAQNVGSILEEENQRGLAHFLEHMAFNGTEHFKNKEMLEYLEKNGMKFGSEINASTHYDETIYKIHNIPVQNEQLLDSLLLILHDWSGSLTLSEEEIDNERGVVREEWRTRYTAQRKASDSVMNQGLLKGSRYAKRGAIGTMEVINNFEYEELRNYYKKWYRPDLQAVIIVGDIDEKKMEEKVKELFSKIPLKKDRPKRKKYDVKVRDDFTYMNIANNELGGAPSVEYYLRYEVDNSQSSAEIMKNEVKLSMLNSILDHRLSSIAESPTSPVYTARFSSNDFKLPKNIGILKITLQPKKDSLLPALKLAATELKRFYLYGATSKEFDGFKYSKEQRFKSAIKKGGSSNIYHAIEISEAFFNDHPYMDYKESNQYQLDYVKNLKNEDLLKFFRKYYSLNGNVVAILGSDEIQYPSKKEVMNTVTTAKNSQPEPYKEVEVKEKKLFDLELQGGNIISEEHLEGGEATKFILSNGARVWLYERINANEDIVFFKAKSPGGRSQLKEELLASSVYAPVFAEASGLANLNRKELRKSREVMAPGVKINEYEEVLERYVDKNNIENLLKGVHLTFTHPRFDDVIFDVTKQPLENMNSMLQARTQSTLSDSLQMAIANYSPREVHLNEELLNELSMEDMETVYRDRIKNAADFKFVFMGNLDREKFIPLIKKYIGSIPGNDSIENIIDHNLRPKKGIEKVHMVREMQTPQTTVSIYITEELKYNETNKLAINIIEQLLTKRYMERIREEEGGTYGVRVKGDLKYIPEDHFTLTINFNCNPDKADKLVEIVYEELDALSNNIDPAEFIEIKANLKKEINDEKTNTRNYFEKVIASIETNSSISDNEEDLQRLEAITPEDIKQVAKKINKDPRIVEGILMPEKEKI</sequence>
<evidence type="ECO:0000259" key="10">
    <source>
        <dbReference type="Pfam" id="PF00675"/>
    </source>
</evidence>
<feature type="signal peptide" evidence="9">
    <location>
        <begin position="1"/>
        <end position="26"/>
    </location>
</feature>
<feature type="chain" id="PRO_5046746442" evidence="9">
    <location>
        <begin position="27"/>
        <end position="940"/>
    </location>
</feature>
<dbReference type="PANTHER" id="PTHR43690">
    <property type="entry name" value="NARDILYSIN"/>
    <property type="match status" value="1"/>
</dbReference>
<evidence type="ECO:0000313" key="12">
    <source>
        <dbReference type="EMBL" id="MDT0677954.1"/>
    </source>
</evidence>
<evidence type="ECO:0000313" key="13">
    <source>
        <dbReference type="Proteomes" id="UP001262582"/>
    </source>
</evidence>
<name>A0ABU3D8U8_9FLAO</name>
<evidence type="ECO:0000256" key="2">
    <source>
        <dbReference type="ARBA" id="ARBA00007261"/>
    </source>
</evidence>
<dbReference type="InterPro" id="IPR050626">
    <property type="entry name" value="Peptidase_M16"/>
</dbReference>
<dbReference type="InterPro" id="IPR007863">
    <property type="entry name" value="Peptidase_M16_C"/>
</dbReference>
<dbReference type="Pfam" id="PF00675">
    <property type="entry name" value="Peptidase_M16"/>
    <property type="match status" value="1"/>
</dbReference>
<evidence type="ECO:0000256" key="4">
    <source>
        <dbReference type="ARBA" id="ARBA00022723"/>
    </source>
</evidence>
<dbReference type="Proteomes" id="UP001262582">
    <property type="component" value="Unassembled WGS sequence"/>
</dbReference>
<dbReference type="RefSeq" id="WP_311504294.1">
    <property type="nucleotide sequence ID" value="NZ_JAVRHK010000013.1"/>
</dbReference>
<evidence type="ECO:0000256" key="6">
    <source>
        <dbReference type="ARBA" id="ARBA00022833"/>
    </source>
</evidence>
<evidence type="ECO:0000256" key="3">
    <source>
        <dbReference type="ARBA" id="ARBA00022670"/>
    </source>
</evidence>
<keyword evidence="6" id="KW-0862">Zinc</keyword>
<dbReference type="SUPFAM" id="SSF63411">
    <property type="entry name" value="LuxS/MPP-like metallohydrolase"/>
    <property type="match status" value="4"/>
</dbReference>
<dbReference type="Pfam" id="PF05193">
    <property type="entry name" value="Peptidase_M16_C"/>
    <property type="match status" value="2"/>
</dbReference>
<dbReference type="InterPro" id="IPR011765">
    <property type="entry name" value="Pept_M16_N"/>
</dbReference>
<comment type="cofactor">
    <cofactor evidence="1">
        <name>Zn(2+)</name>
        <dbReference type="ChEBI" id="CHEBI:29105"/>
    </cofactor>
</comment>
<proteinExistence type="inferred from homology"/>
<gene>
    <name evidence="12" type="ORF">RM539_15325</name>
</gene>
<keyword evidence="4" id="KW-0479">Metal-binding</keyword>
<comment type="caution">
    <text evidence="12">The sequence shown here is derived from an EMBL/GenBank/DDBJ whole genome shotgun (WGS) entry which is preliminary data.</text>
</comment>
<dbReference type="InterPro" id="IPR011249">
    <property type="entry name" value="Metalloenz_LuxS/M16"/>
</dbReference>
<keyword evidence="9" id="KW-0732">Signal</keyword>
<protein>
    <submittedName>
        <fullName evidence="12">Insulinase family protein</fullName>
    </submittedName>
</protein>
<keyword evidence="3" id="KW-0645">Protease</keyword>
<dbReference type="InterPro" id="IPR001431">
    <property type="entry name" value="Pept_M16_Zn_BS"/>
</dbReference>
<feature type="domain" description="Peptidase M16 C-terminal" evidence="11">
    <location>
        <begin position="692"/>
        <end position="869"/>
    </location>
</feature>
<accession>A0ABU3D8U8</accession>
<evidence type="ECO:0000256" key="7">
    <source>
        <dbReference type="ARBA" id="ARBA00023049"/>
    </source>
</evidence>
<organism evidence="12 13">
    <name type="scientific">Autumnicola musiva</name>
    <dbReference type="NCBI Taxonomy" id="3075589"/>
    <lineage>
        <taxon>Bacteria</taxon>
        <taxon>Pseudomonadati</taxon>
        <taxon>Bacteroidota</taxon>
        <taxon>Flavobacteriia</taxon>
        <taxon>Flavobacteriales</taxon>
        <taxon>Flavobacteriaceae</taxon>
        <taxon>Autumnicola</taxon>
    </lineage>
</organism>
<feature type="domain" description="Peptidase M16 C-terminal" evidence="11">
    <location>
        <begin position="211"/>
        <end position="390"/>
    </location>
</feature>
<reference evidence="12 13" key="1">
    <citation type="submission" date="2023-09" db="EMBL/GenBank/DDBJ databases">
        <authorList>
            <person name="Rey-Velasco X."/>
        </authorList>
    </citation>
    <scope>NUCLEOTIDE SEQUENCE [LARGE SCALE GENOMIC DNA]</scope>
    <source>
        <strain evidence="12 13">F117</strain>
    </source>
</reference>
<evidence type="ECO:0000259" key="11">
    <source>
        <dbReference type="Pfam" id="PF05193"/>
    </source>
</evidence>
<evidence type="ECO:0000256" key="5">
    <source>
        <dbReference type="ARBA" id="ARBA00022801"/>
    </source>
</evidence>
<evidence type="ECO:0000256" key="1">
    <source>
        <dbReference type="ARBA" id="ARBA00001947"/>
    </source>
</evidence>
<keyword evidence="5" id="KW-0378">Hydrolase</keyword>
<keyword evidence="13" id="KW-1185">Reference proteome</keyword>
<evidence type="ECO:0000256" key="8">
    <source>
        <dbReference type="RuleBase" id="RU004447"/>
    </source>
</evidence>
<dbReference type="PANTHER" id="PTHR43690:SF17">
    <property type="entry name" value="PROTEIN YHJJ"/>
    <property type="match status" value="1"/>
</dbReference>
<dbReference type="Gene3D" id="3.30.830.10">
    <property type="entry name" value="Metalloenzyme, LuxS/M16 peptidase-like"/>
    <property type="match status" value="4"/>
</dbReference>
<feature type="domain" description="Peptidase M16 N-terminal" evidence="10">
    <location>
        <begin position="66"/>
        <end position="172"/>
    </location>
</feature>
<comment type="similarity">
    <text evidence="2 8">Belongs to the peptidase M16 family.</text>
</comment>
<dbReference type="EMBL" id="JAVRHK010000013">
    <property type="protein sequence ID" value="MDT0677954.1"/>
    <property type="molecule type" value="Genomic_DNA"/>
</dbReference>